<dbReference type="CDD" id="cd19946">
    <property type="entry name" value="GlpA-like_Fer2_BFD-like"/>
    <property type="match status" value="1"/>
</dbReference>
<dbReference type="AlphaFoldDB" id="X1C3T1"/>
<feature type="domain" description="BFD-like [2Fe-2S]-binding" evidence="1">
    <location>
        <begin position="60"/>
        <end position="112"/>
    </location>
</feature>
<gene>
    <name evidence="2" type="ORF">S01H4_49850</name>
</gene>
<reference evidence="2" key="1">
    <citation type="journal article" date="2014" name="Front. Microbiol.">
        <title>High frequency of phylogenetically diverse reductive dehalogenase-homologous genes in deep subseafloor sedimentary metagenomes.</title>
        <authorList>
            <person name="Kawai M."/>
            <person name="Futagami T."/>
            <person name="Toyoda A."/>
            <person name="Takaki Y."/>
            <person name="Nishi S."/>
            <person name="Hori S."/>
            <person name="Arai W."/>
            <person name="Tsubouchi T."/>
            <person name="Morono Y."/>
            <person name="Uchiyama I."/>
            <person name="Ito T."/>
            <person name="Fujiyama A."/>
            <person name="Inagaki F."/>
            <person name="Takami H."/>
        </authorList>
    </citation>
    <scope>NUCLEOTIDE SEQUENCE</scope>
    <source>
        <strain evidence="2">Expedition CK06-06</strain>
    </source>
</reference>
<dbReference type="InterPro" id="IPR041854">
    <property type="entry name" value="BFD-like_2Fe2S-bd_dom_sf"/>
</dbReference>
<dbReference type="EMBL" id="BART01028240">
    <property type="protein sequence ID" value="GAH02746.1"/>
    <property type="molecule type" value="Genomic_DNA"/>
</dbReference>
<evidence type="ECO:0000259" key="1">
    <source>
        <dbReference type="Pfam" id="PF04324"/>
    </source>
</evidence>
<dbReference type="InterPro" id="IPR007419">
    <property type="entry name" value="BFD-like_2Fe2S-bd_dom"/>
</dbReference>
<proteinExistence type="predicted"/>
<protein>
    <recommendedName>
        <fullName evidence="1">BFD-like [2Fe-2S]-binding domain-containing protein</fullName>
    </recommendedName>
</protein>
<sequence>LGEFEVTRARFLKEFPKTQLVSVKLPSEIAKTAVGIKLLKSGYTEAMDLYQRPYTDDDIIVCRCERVSVGEIRKWIRYGVLDFNELKALTKAGMGACGGKTCTSLINRIFREEGIKQENIIPGTKRPLFVEVPMGAFAGIETKKGGK</sequence>
<dbReference type="Gene3D" id="1.10.10.1100">
    <property type="entry name" value="BFD-like [2Fe-2S]-binding domain"/>
    <property type="match status" value="1"/>
</dbReference>
<evidence type="ECO:0000313" key="2">
    <source>
        <dbReference type="EMBL" id="GAH02746.1"/>
    </source>
</evidence>
<organism evidence="2">
    <name type="scientific">marine sediment metagenome</name>
    <dbReference type="NCBI Taxonomy" id="412755"/>
    <lineage>
        <taxon>unclassified sequences</taxon>
        <taxon>metagenomes</taxon>
        <taxon>ecological metagenomes</taxon>
    </lineage>
</organism>
<dbReference type="Pfam" id="PF04324">
    <property type="entry name" value="Fer2_BFD"/>
    <property type="match status" value="1"/>
</dbReference>
<comment type="caution">
    <text evidence="2">The sequence shown here is derived from an EMBL/GenBank/DDBJ whole genome shotgun (WGS) entry which is preliminary data.</text>
</comment>
<accession>X1C3T1</accession>
<feature type="non-terminal residue" evidence="2">
    <location>
        <position position="1"/>
    </location>
</feature>
<name>X1C3T1_9ZZZZ</name>